<dbReference type="EMBL" id="AP014705">
    <property type="protein sequence ID" value="BAQ49303.1"/>
    <property type="molecule type" value="Genomic_DNA"/>
</dbReference>
<feature type="region of interest" description="Disordered" evidence="1">
    <location>
        <begin position="1"/>
        <end position="36"/>
    </location>
</feature>
<dbReference type="AlphaFoldDB" id="A0A0C6FLR3"/>
<feature type="compositionally biased region" description="Basic and acidic residues" evidence="1">
    <location>
        <begin position="13"/>
        <end position="22"/>
    </location>
</feature>
<gene>
    <name evidence="2" type="ORF">Maq22A_1p35325</name>
</gene>
<reference evidence="2 3" key="1">
    <citation type="journal article" date="2015" name="Genome Announc.">
        <title>Complete Genome Sequence of Methylobacterium aquaticum Strain 22A, Isolated from Racomitrium japonicum Moss.</title>
        <authorList>
            <person name="Tani A."/>
            <person name="Ogura Y."/>
            <person name="Hayashi T."/>
            <person name="Kimbara K."/>
        </authorList>
    </citation>
    <scope>NUCLEOTIDE SEQUENCE [LARGE SCALE GENOMIC DNA]</scope>
    <source>
        <strain evidence="2 3">MA-22A</strain>
        <plasmid evidence="3">Plasmid pMaq22A_1p DNA</plasmid>
    </source>
</reference>
<sequence length="65" mass="7287">MPAMDMGRSGKGKGRDQEDRSHNPVSMPSEGPHTWLLPHLSHSANMGRWTVVGQFEKHAFRAFEA</sequence>
<protein>
    <submittedName>
        <fullName evidence="2">Uncharacterized protein</fullName>
    </submittedName>
</protein>
<geneLocation type="plasmid" evidence="3">
    <name>pMaq22A_1p DNA</name>
</geneLocation>
<organism evidence="2 3">
    <name type="scientific">Methylobacterium aquaticum</name>
    <dbReference type="NCBI Taxonomy" id="270351"/>
    <lineage>
        <taxon>Bacteria</taxon>
        <taxon>Pseudomonadati</taxon>
        <taxon>Pseudomonadota</taxon>
        <taxon>Alphaproteobacteria</taxon>
        <taxon>Hyphomicrobiales</taxon>
        <taxon>Methylobacteriaceae</taxon>
        <taxon>Methylobacterium</taxon>
    </lineage>
</organism>
<reference evidence="3" key="2">
    <citation type="submission" date="2015-01" db="EMBL/GenBank/DDBJ databases">
        <title>Complete genome sequence of Methylobacterium aquaticum strain 22A.</title>
        <authorList>
            <person name="Tani A."/>
            <person name="Ogura Y."/>
            <person name="Hayashi T."/>
        </authorList>
    </citation>
    <scope>NUCLEOTIDE SEQUENCE [LARGE SCALE GENOMIC DNA]</scope>
    <source>
        <strain evidence="3">MA-22A</strain>
        <plasmid evidence="3">Plasmid pMaq22A_1p DNA</plasmid>
    </source>
</reference>
<dbReference type="Proteomes" id="UP000061432">
    <property type="component" value="Plasmid pMaq22A_1p"/>
</dbReference>
<evidence type="ECO:0000256" key="1">
    <source>
        <dbReference type="SAM" id="MobiDB-lite"/>
    </source>
</evidence>
<keyword evidence="2" id="KW-0614">Plasmid</keyword>
<proteinExistence type="predicted"/>
<dbReference type="PATRIC" id="fig|270351.10.peg.6370"/>
<name>A0A0C6FLR3_9HYPH</name>
<dbReference type="KEGG" id="maqu:Maq22A_1p35325"/>
<evidence type="ECO:0000313" key="2">
    <source>
        <dbReference type="EMBL" id="BAQ49303.1"/>
    </source>
</evidence>
<evidence type="ECO:0000313" key="3">
    <source>
        <dbReference type="Proteomes" id="UP000061432"/>
    </source>
</evidence>
<accession>A0A0C6FLR3</accession>